<feature type="transmembrane region" description="Helical" evidence="7">
    <location>
        <begin position="110"/>
        <end position="131"/>
    </location>
</feature>
<accession>A0AA41Z1T4</accession>
<dbReference type="AlphaFoldDB" id="A0AA41Z1T4"/>
<dbReference type="GO" id="GO:0055085">
    <property type="term" value="P:transmembrane transport"/>
    <property type="evidence" value="ECO:0007669"/>
    <property type="project" value="InterPro"/>
</dbReference>
<reference evidence="9" key="1">
    <citation type="submission" date="2022-05" db="EMBL/GenBank/DDBJ databases">
        <authorList>
            <person name="Pankratov T."/>
        </authorList>
    </citation>
    <scope>NUCLEOTIDE SEQUENCE</scope>
    <source>
        <strain evidence="9">BP6-180914</strain>
    </source>
</reference>
<keyword evidence="5 7" id="KW-1133">Transmembrane helix</keyword>
<dbReference type="RefSeq" id="WP_282585280.1">
    <property type="nucleotide sequence ID" value="NZ_JAMOIM010000007.1"/>
</dbReference>
<dbReference type="GO" id="GO:0005886">
    <property type="term" value="C:plasma membrane"/>
    <property type="evidence" value="ECO:0007669"/>
    <property type="project" value="UniProtKB-SubCell"/>
</dbReference>
<keyword evidence="6 7" id="KW-0472">Membrane</keyword>
<dbReference type="PANTHER" id="PTHR43386:SF25">
    <property type="entry name" value="PEPTIDE ABC TRANSPORTER PERMEASE PROTEIN"/>
    <property type="match status" value="1"/>
</dbReference>
<dbReference type="EMBL" id="JAMOIM010000007">
    <property type="protein sequence ID" value="MCW6508918.1"/>
    <property type="molecule type" value="Genomic_DNA"/>
</dbReference>
<dbReference type="Gene3D" id="1.10.3720.10">
    <property type="entry name" value="MetI-like"/>
    <property type="match status" value="1"/>
</dbReference>
<dbReference type="InterPro" id="IPR000515">
    <property type="entry name" value="MetI-like"/>
</dbReference>
<feature type="transmembrane region" description="Helical" evidence="7">
    <location>
        <begin position="237"/>
        <end position="260"/>
    </location>
</feature>
<evidence type="ECO:0000313" key="10">
    <source>
        <dbReference type="Proteomes" id="UP001165667"/>
    </source>
</evidence>
<dbReference type="InterPro" id="IPR035906">
    <property type="entry name" value="MetI-like_sf"/>
</dbReference>
<name>A0AA41Z1T4_9HYPH</name>
<comment type="subcellular location">
    <subcellularLocation>
        <location evidence="1 7">Cell membrane</location>
        <topology evidence="1 7">Multi-pass membrane protein</topology>
    </subcellularLocation>
</comment>
<proteinExistence type="inferred from homology"/>
<sequence length="273" mass="28349">MRRVTAWRSGLLPGALITGTFVGIAILSRIWTPEPPTRMRIALRLKPPLASGLAGTDALGHDIVSLLMAGAWNSLTIAGASIALALIVGVLLGTTAAAMRGWLGQTLMRVADLLFAFPALVSGLMIAALIGPGAGTAILAIAVFAVPVFARVSYSAAVTVWARDFCLAATMAGQSRFGITRDHILPNIAGTLAVQAAVQLGLAILVEAGLSFLGLSLPPPAPSWGRMLNEAQTYLGQAPWMAIAPGLAIALAVLGFNLLGDGLRDRLDPRRTF</sequence>
<evidence type="ECO:0000256" key="7">
    <source>
        <dbReference type="RuleBase" id="RU363032"/>
    </source>
</evidence>
<evidence type="ECO:0000259" key="8">
    <source>
        <dbReference type="PROSITE" id="PS50928"/>
    </source>
</evidence>
<evidence type="ECO:0000256" key="3">
    <source>
        <dbReference type="ARBA" id="ARBA00022475"/>
    </source>
</evidence>
<comment type="caution">
    <text evidence="9">The sequence shown here is derived from an EMBL/GenBank/DDBJ whole genome shotgun (WGS) entry which is preliminary data.</text>
</comment>
<feature type="transmembrane region" description="Helical" evidence="7">
    <location>
        <begin position="75"/>
        <end position="98"/>
    </location>
</feature>
<evidence type="ECO:0000313" key="9">
    <source>
        <dbReference type="EMBL" id="MCW6508918.1"/>
    </source>
</evidence>
<feature type="transmembrane region" description="Helical" evidence="7">
    <location>
        <begin position="137"/>
        <end position="163"/>
    </location>
</feature>
<dbReference type="PANTHER" id="PTHR43386">
    <property type="entry name" value="OLIGOPEPTIDE TRANSPORT SYSTEM PERMEASE PROTEIN APPC"/>
    <property type="match status" value="1"/>
</dbReference>
<evidence type="ECO:0000256" key="6">
    <source>
        <dbReference type="ARBA" id="ARBA00023136"/>
    </source>
</evidence>
<evidence type="ECO:0000256" key="1">
    <source>
        <dbReference type="ARBA" id="ARBA00004651"/>
    </source>
</evidence>
<feature type="transmembrane region" description="Helical" evidence="7">
    <location>
        <begin position="12"/>
        <end position="31"/>
    </location>
</feature>
<dbReference type="InterPro" id="IPR050366">
    <property type="entry name" value="BP-dependent_transpt_permease"/>
</dbReference>
<gene>
    <name evidence="9" type="ORF">M8523_12895</name>
</gene>
<evidence type="ECO:0000256" key="5">
    <source>
        <dbReference type="ARBA" id="ARBA00022989"/>
    </source>
</evidence>
<dbReference type="Pfam" id="PF00528">
    <property type="entry name" value="BPD_transp_1"/>
    <property type="match status" value="1"/>
</dbReference>
<dbReference type="Proteomes" id="UP001165667">
    <property type="component" value="Unassembled WGS sequence"/>
</dbReference>
<evidence type="ECO:0000256" key="2">
    <source>
        <dbReference type="ARBA" id="ARBA00022448"/>
    </source>
</evidence>
<evidence type="ECO:0000256" key="4">
    <source>
        <dbReference type="ARBA" id="ARBA00022692"/>
    </source>
</evidence>
<dbReference type="PROSITE" id="PS50928">
    <property type="entry name" value="ABC_TM1"/>
    <property type="match status" value="1"/>
</dbReference>
<dbReference type="CDD" id="cd06261">
    <property type="entry name" value="TM_PBP2"/>
    <property type="match status" value="1"/>
</dbReference>
<dbReference type="SUPFAM" id="SSF161098">
    <property type="entry name" value="MetI-like"/>
    <property type="match status" value="1"/>
</dbReference>
<feature type="transmembrane region" description="Helical" evidence="7">
    <location>
        <begin position="184"/>
        <end position="217"/>
    </location>
</feature>
<keyword evidence="4 7" id="KW-0812">Transmembrane</keyword>
<protein>
    <submittedName>
        <fullName evidence="9">ABC transporter permease</fullName>
    </submittedName>
</protein>
<keyword evidence="3" id="KW-1003">Cell membrane</keyword>
<keyword evidence="10" id="KW-1185">Reference proteome</keyword>
<feature type="domain" description="ABC transmembrane type-1" evidence="8">
    <location>
        <begin position="71"/>
        <end position="260"/>
    </location>
</feature>
<organism evidence="9 10">
    <name type="scientific">Lichenifustis flavocetrariae</name>
    <dbReference type="NCBI Taxonomy" id="2949735"/>
    <lineage>
        <taxon>Bacteria</taxon>
        <taxon>Pseudomonadati</taxon>
        <taxon>Pseudomonadota</taxon>
        <taxon>Alphaproteobacteria</taxon>
        <taxon>Hyphomicrobiales</taxon>
        <taxon>Lichenihabitantaceae</taxon>
        <taxon>Lichenifustis</taxon>
    </lineage>
</organism>
<keyword evidence="2 7" id="KW-0813">Transport</keyword>
<comment type="similarity">
    <text evidence="7">Belongs to the binding-protein-dependent transport system permease family.</text>
</comment>